<dbReference type="AlphaFoldDB" id="A0A177NVZ8"/>
<proteinExistence type="predicted"/>
<feature type="transmembrane region" description="Helical" evidence="2">
    <location>
        <begin position="480"/>
        <end position="500"/>
    </location>
</feature>
<name>A0A177NVZ8_9GAMM</name>
<accession>A0A177NVZ8</accession>
<keyword evidence="2" id="KW-0472">Membrane</keyword>
<keyword evidence="2" id="KW-0812">Transmembrane</keyword>
<keyword evidence="2" id="KW-1133">Transmembrane helix</keyword>
<dbReference type="OrthoDB" id="9795292at2"/>
<dbReference type="STRING" id="702114.A1355_23020"/>
<evidence type="ECO:0000256" key="2">
    <source>
        <dbReference type="SAM" id="Phobius"/>
    </source>
</evidence>
<dbReference type="RefSeq" id="WP_064026762.1">
    <property type="nucleotide sequence ID" value="NZ_LUUK01000091.1"/>
</dbReference>
<organism evidence="3 4">
    <name type="scientific">Methylomonas koyamae</name>
    <dbReference type="NCBI Taxonomy" id="702114"/>
    <lineage>
        <taxon>Bacteria</taxon>
        <taxon>Pseudomonadati</taxon>
        <taxon>Pseudomonadota</taxon>
        <taxon>Gammaproteobacteria</taxon>
        <taxon>Methylococcales</taxon>
        <taxon>Methylococcaceae</taxon>
        <taxon>Methylomonas</taxon>
    </lineage>
</organism>
<comment type="caution">
    <text evidence="3">The sequence shown here is derived from an EMBL/GenBank/DDBJ whole genome shotgun (WGS) entry which is preliminary data.</text>
</comment>
<dbReference type="PANTHER" id="PTHR32309">
    <property type="entry name" value="TYROSINE-PROTEIN KINASE"/>
    <property type="match status" value="1"/>
</dbReference>
<dbReference type="PANTHER" id="PTHR32309:SF13">
    <property type="entry name" value="FERRIC ENTEROBACTIN TRANSPORT PROTEIN FEPE"/>
    <property type="match status" value="1"/>
</dbReference>
<feature type="coiled-coil region" evidence="1">
    <location>
        <begin position="316"/>
        <end position="364"/>
    </location>
</feature>
<gene>
    <name evidence="3" type="ORF">A1355_23020</name>
</gene>
<feature type="coiled-coil region" evidence="1">
    <location>
        <begin position="166"/>
        <end position="207"/>
    </location>
</feature>
<dbReference type="Gene3D" id="1.10.287.1490">
    <property type="match status" value="1"/>
</dbReference>
<dbReference type="InterPro" id="IPR050445">
    <property type="entry name" value="Bact_polysacc_biosynth/exp"/>
</dbReference>
<dbReference type="Proteomes" id="UP000077628">
    <property type="component" value="Unassembled WGS sequence"/>
</dbReference>
<sequence length="581" mass="65466">MDNQTLDIKDYLKIIKRRRRFLYIPFLIIACIAAVLAVALPATYRSTSTILIEAQEIPVDLVRSTVTTFADQRIQIISQRIMTRPNLSEIIRKYDLYADNRKSEPEEKILEKMRSRIKVETISADVADQRNGKPTQATIAFTLTFDDRSPVLAQKVANELTSLFLKENIKARTESAENAAMFLSEESKRLKVKIQEIQNALASFKEKNLNQLPQISALNQQELTSLSNQLLSLDSQERSLQDRRFYLEGELAQLDPNALAVNATGNRVFDMKDRLKELQSQYPSVLSTHSASHPDVIKIKREIDSLQKEIGSNDDLNKLNAELTDKKAEQALLLKQYSEKHPDVQKLQKQITALQQSLVEAKSSGYSNVSLKPDNPAYITLKSQLDSVNTEIESLNYTRGKIQTKMEDLRSSLRQAPLVEKEYSDLIQELDNTNLRYREVSAREMEAQISQQLELERKGERFTLIDPPQEPLEPFSPNRIAILVLGIVFAGACGFGAVALTEMVDSTINSPKAVAAILGAEPLATIPYLESQQEKEQQSKHRLILIIAAIGAGLAALIAFHFIVMPLDVFWYKLLRVAGNA</sequence>
<reference evidence="4" key="1">
    <citation type="submission" date="2016-03" db="EMBL/GenBank/DDBJ databases">
        <authorList>
            <person name="Heylen K."/>
            <person name="De Vos P."/>
            <person name="Vekeman B."/>
        </authorList>
    </citation>
    <scope>NUCLEOTIDE SEQUENCE [LARGE SCALE GENOMIC DNA]</scope>
    <source>
        <strain evidence="4">R-45383</strain>
    </source>
</reference>
<dbReference type="EMBL" id="LUUK01000091">
    <property type="protein sequence ID" value="OAI21804.1"/>
    <property type="molecule type" value="Genomic_DNA"/>
</dbReference>
<evidence type="ECO:0000256" key="1">
    <source>
        <dbReference type="SAM" id="Coils"/>
    </source>
</evidence>
<evidence type="ECO:0000313" key="3">
    <source>
        <dbReference type="EMBL" id="OAI21804.1"/>
    </source>
</evidence>
<keyword evidence="4" id="KW-1185">Reference proteome</keyword>
<feature type="transmembrane region" description="Helical" evidence="2">
    <location>
        <begin position="21"/>
        <end position="44"/>
    </location>
</feature>
<keyword evidence="1" id="KW-0175">Coiled coil</keyword>
<protein>
    <submittedName>
        <fullName evidence="3">Lipopolysaccharide biosynthesis protein</fullName>
    </submittedName>
</protein>
<evidence type="ECO:0000313" key="4">
    <source>
        <dbReference type="Proteomes" id="UP000077628"/>
    </source>
</evidence>
<feature type="transmembrane region" description="Helical" evidence="2">
    <location>
        <begin position="543"/>
        <end position="564"/>
    </location>
</feature>